<sequence>MKLRCLNRCLPPQYQVLIGGFAIQLVLGTLYCWGNLTTYITSYLRQLNPELTYSDTLLVYVSIIGTQALTMWAGGIVEEKLGPGLTAFLGGSILSGGIIFSSLARSLWAFIALYGVCFGLGLALAYPCPLSCGFQWMPRHKGLVSGFIVSGFGGGAFVFNQVATRLANPEDATASEVGADGRLYYGPDVTDRVPAMLRALGGCYFVLVLLGSLVLRDPPRRRGESTSLLAAATVTDGKYMVTMDSDGKLPRQRLRTRTRTYTLDGTEEMSVPKIPRVYSINALRLLTAVERSPRELVREPQYYHLSFCFMLTAIGGLFIAGTYKTFGAQLKDDAYLSMVGSVGSIANAAGRLIIWGPLSDRFGFQRALLVLTTCLASLLLTYPLSFSSPTLFMVWTSAIFLCYGGNYVVYPTATAQLFGLEHCAANYGLVWVVTGLTATIFITWLENGSGGSYQPIILGCMAVIGLVMAVLLNTLYFQKRKKAENEDPGSISHRGADMEPA</sequence>
<evidence type="ECO:0000256" key="5">
    <source>
        <dbReference type="ARBA" id="ARBA00023136"/>
    </source>
</evidence>
<feature type="transmembrane region" description="Helical" evidence="6">
    <location>
        <begin position="302"/>
        <end position="323"/>
    </location>
</feature>
<feature type="transmembrane region" description="Helical" evidence="6">
    <location>
        <begin position="392"/>
        <end position="412"/>
    </location>
</feature>
<keyword evidence="5 6" id="KW-0472">Membrane</keyword>
<reference evidence="7" key="1">
    <citation type="submission" date="2021-01" db="EMBL/GenBank/DDBJ databases">
        <authorList>
            <person name="Corre E."/>
            <person name="Pelletier E."/>
            <person name="Niang G."/>
            <person name="Scheremetjew M."/>
            <person name="Finn R."/>
            <person name="Kale V."/>
            <person name="Holt S."/>
            <person name="Cochrane G."/>
            <person name="Meng A."/>
            <person name="Brown T."/>
            <person name="Cohen L."/>
        </authorList>
    </citation>
    <scope>NUCLEOTIDE SEQUENCE</scope>
    <source>
        <strain evidence="7">CCMP3107</strain>
    </source>
</reference>
<dbReference type="PANTHER" id="PTHR43385:SF1">
    <property type="entry name" value="RIBOFLAVIN TRANSPORTER RIBJ"/>
    <property type="match status" value="1"/>
</dbReference>
<dbReference type="InterPro" id="IPR036259">
    <property type="entry name" value="MFS_trans_sf"/>
</dbReference>
<feature type="transmembrane region" description="Helical" evidence="6">
    <location>
        <begin position="16"/>
        <end position="37"/>
    </location>
</feature>
<dbReference type="Gene3D" id="1.20.1250.20">
    <property type="entry name" value="MFS general substrate transporter like domains"/>
    <property type="match status" value="2"/>
</dbReference>
<feature type="transmembrane region" description="Helical" evidence="6">
    <location>
        <begin position="456"/>
        <end position="477"/>
    </location>
</feature>
<evidence type="ECO:0000256" key="6">
    <source>
        <dbReference type="SAM" id="Phobius"/>
    </source>
</evidence>
<comment type="subcellular location">
    <subcellularLocation>
        <location evidence="1">Membrane</location>
        <topology evidence="1">Multi-pass membrane protein</topology>
    </subcellularLocation>
</comment>
<accession>A0A7S4DKP8</accession>
<proteinExistence type="predicted"/>
<evidence type="ECO:0000256" key="1">
    <source>
        <dbReference type="ARBA" id="ARBA00004141"/>
    </source>
</evidence>
<feature type="transmembrane region" description="Helical" evidence="6">
    <location>
        <begin position="424"/>
        <end position="444"/>
    </location>
</feature>
<feature type="transmembrane region" description="Helical" evidence="6">
    <location>
        <begin position="195"/>
        <end position="215"/>
    </location>
</feature>
<evidence type="ECO:0000256" key="3">
    <source>
        <dbReference type="ARBA" id="ARBA00022692"/>
    </source>
</evidence>
<evidence type="ECO:0000256" key="4">
    <source>
        <dbReference type="ARBA" id="ARBA00022989"/>
    </source>
</evidence>
<feature type="transmembrane region" description="Helical" evidence="6">
    <location>
        <begin position="107"/>
        <end position="130"/>
    </location>
</feature>
<feature type="transmembrane region" description="Helical" evidence="6">
    <location>
        <begin position="84"/>
        <end position="101"/>
    </location>
</feature>
<dbReference type="SUPFAM" id="SSF103473">
    <property type="entry name" value="MFS general substrate transporter"/>
    <property type="match status" value="1"/>
</dbReference>
<feature type="transmembrane region" description="Helical" evidence="6">
    <location>
        <begin position="367"/>
        <end position="386"/>
    </location>
</feature>
<organism evidence="7">
    <name type="scientific">Heterosigma akashiwo</name>
    <name type="common">Chromophytic alga</name>
    <name type="synonym">Heterosigma carterae</name>
    <dbReference type="NCBI Taxonomy" id="2829"/>
    <lineage>
        <taxon>Eukaryota</taxon>
        <taxon>Sar</taxon>
        <taxon>Stramenopiles</taxon>
        <taxon>Ochrophyta</taxon>
        <taxon>Raphidophyceae</taxon>
        <taxon>Chattonellales</taxon>
        <taxon>Chattonellaceae</taxon>
        <taxon>Heterosigma</taxon>
    </lineage>
</organism>
<dbReference type="PANTHER" id="PTHR43385">
    <property type="entry name" value="RIBOFLAVIN TRANSPORTER RIBJ"/>
    <property type="match status" value="1"/>
</dbReference>
<feature type="transmembrane region" description="Helical" evidence="6">
    <location>
        <begin position="142"/>
        <end position="159"/>
    </location>
</feature>
<dbReference type="InterPro" id="IPR052983">
    <property type="entry name" value="MFS_Riboflavin_Transporter"/>
</dbReference>
<evidence type="ECO:0000256" key="2">
    <source>
        <dbReference type="ARBA" id="ARBA00022448"/>
    </source>
</evidence>
<feature type="transmembrane region" description="Helical" evidence="6">
    <location>
        <begin position="335"/>
        <end position="355"/>
    </location>
</feature>
<dbReference type="EMBL" id="HBIU01063007">
    <property type="protein sequence ID" value="CAE0656061.1"/>
    <property type="molecule type" value="Transcribed_RNA"/>
</dbReference>
<keyword evidence="2" id="KW-0813">Transport</keyword>
<keyword evidence="3 6" id="KW-0812">Transmembrane</keyword>
<evidence type="ECO:0008006" key="8">
    <source>
        <dbReference type="Google" id="ProtNLM"/>
    </source>
</evidence>
<evidence type="ECO:0000313" key="7">
    <source>
        <dbReference type="EMBL" id="CAE0656061.1"/>
    </source>
</evidence>
<gene>
    <name evidence="7" type="ORF">HAKA00212_LOCUS27097</name>
</gene>
<keyword evidence="4 6" id="KW-1133">Transmembrane helix</keyword>
<dbReference type="GO" id="GO:0016020">
    <property type="term" value="C:membrane"/>
    <property type="evidence" value="ECO:0007669"/>
    <property type="project" value="UniProtKB-SubCell"/>
</dbReference>
<name>A0A7S4DKP8_HETAK</name>
<protein>
    <recommendedName>
        <fullName evidence="8">Major facilitator superfamily (MFS) profile domain-containing protein</fullName>
    </recommendedName>
</protein>
<dbReference type="AlphaFoldDB" id="A0A7S4DKP8"/>
<feature type="transmembrane region" description="Helical" evidence="6">
    <location>
        <begin position="57"/>
        <end position="77"/>
    </location>
</feature>